<accession>A0A1Y1V5A4</accession>
<evidence type="ECO:0000313" key="9">
    <source>
        <dbReference type="Proteomes" id="UP000193719"/>
    </source>
</evidence>
<evidence type="ECO:0000259" key="7">
    <source>
        <dbReference type="Pfam" id="PF05010"/>
    </source>
</evidence>
<feature type="domain" description="Transforming acidic coiled-coil-containing protein C-terminal" evidence="7">
    <location>
        <begin position="1096"/>
        <end position="1302"/>
    </location>
</feature>
<keyword evidence="3" id="KW-0963">Cytoplasm</keyword>
<name>A0A1Y1V5A4_9FUNG</name>
<evidence type="ECO:0000256" key="3">
    <source>
        <dbReference type="ARBA" id="ARBA00022490"/>
    </source>
</evidence>
<reference evidence="8 9" key="2">
    <citation type="submission" date="2016-08" db="EMBL/GenBank/DDBJ databases">
        <title>Pervasive Adenine N6-methylation of Active Genes in Fungi.</title>
        <authorList>
            <consortium name="DOE Joint Genome Institute"/>
            <person name="Mondo S.J."/>
            <person name="Dannebaum R.O."/>
            <person name="Kuo R.C."/>
            <person name="Labutti K."/>
            <person name="Haridas S."/>
            <person name="Kuo A."/>
            <person name="Salamov A."/>
            <person name="Ahrendt S.R."/>
            <person name="Lipzen A."/>
            <person name="Sullivan W."/>
            <person name="Andreopoulos W.B."/>
            <person name="Clum A."/>
            <person name="Lindquist E."/>
            <person name="Daum C."/>
            <person name="Ramamoorthy G.K."/>
            <person name="Gryganskyi A."/>
            <person name="Culley D."/>
            <person name="Magnuson J.K."/>
            <person name="James T.Y."/>
            <person name="O'Malley M.A."/>
            <person name="Stajich J.E."/>
            <person name="Spatafora J.W."/>
            <person name="Visel A."/>
            <person name="Grigoriev I.V."/>
        </authorList>
    </citation>
    <scope>NUCLEOTIDE SEQUENCE [LARGE SCALE GENOMIC DNA]</scope>
    <source>
        <strain evidence="9">finn</strain>
    </source>
</reference>
<feature type="coiled-coil region" evidence="6">
    <location>
        <begin position="1157"/>
        <end position="1290"/>
    </location>
</feature>
<keyword evidence="5" id="KW-0206">Cytoskeleton</keyword>
<dbReference type="InterPro" id="IPR007707">
    <property type="entry name" value="TACC_C"/>
</dbReference>
<sequence length="1313" mass="153059">MEKNIKINDNKKLKSIFNKNKRSNDIIGTSTNSNNNVGYKQEISNRNENFKFENDDFINKFLSDKMNSLNISENSYIISYEDGSNENNNTSNYEKPDFNDNIFINETLSLKNNTLKHSDFDITINNITSNTENFLLSSQINNIKDNKNMKNRQKKDKYILSDLKGSDSKIISNNNSNPLIDSKKKIIENDEKSNYALPNDNIDLLFKKKINKTSFLDGLESDNNLKPMISSFHKKSPSIHSCKSEPNIETDSIFKENLILNTKISKTPNFKPAVNYFDSLNEREIYDNKFRLSGGRFDNYSNKNFFYISKEISDLTEEMTDPIINKMNQSIDSADSVFEFDILNSNNISHRISFIKEKYLDIQNSNKNDYEKTPNTPIITIDNSIASTNDKYDATNSRMFDESQNVVVINNNDNSEKIECINSGTISIDPNTVKYDKSQSNIDENIIADSQSSRKQFNIDNSIRNTVKKQNINNNISKQLSGNTEFQKFIEIIQKDKTNEYNIEVLNTEYQNINHLNEDDIPIKEGLLDEPQNDGQINEEEMQEQLNNNEIINQIKDYDSKTVNDFSSINVLKTKIDKIETIEQDIVNNFYSECDKEFNEYLSKHYDIDKTTKIKNKQNKNINDDIETKIDNYIEEKENNNKNNNLEKVQEAKESAIIKRINSDDCENNTLNPEKSNHLKQNNDKLKDLEKSKEIEDIQEKFQQFKLENDHNIVIENNNEYFADESSQKNDESLILNSIIINNNNNSKEEVKSLEQLSEQLNDQIKDESKLLENSEIVSNKKNKLGTLKDNKSEIMENIIKTNDESKELLRKNDNIYEELEENHDIEWHKESDNIEIQKNKSNKLNNYEQDNHEVNSNFLIDDKLVESNDKEEKSNEENNEFKIQDNNIISKNIKTEQSESNSNLQQNEINIINNIKNDDNAHEHFISEAELINEEIIAQDVEELQINTNHIISEDIIENNDAKIPKEEKVEFPKKNENGFNINQDNLSMNSTNLVEEIKNGSSSSSNVSLYPKSNFVHESIPKSFSINYPSFSEIDDSSYSFDNCYDERNSDSVITLFEPNLEVDSSDVEYVENDNLDDKDIDKKDSPSIPDDYIEQIKLEIQKKYEKEIQMELNKKMQFEENYYKSLSKQEMIKDTLDEYELTITQMIDDTNKIKEKNNIQIEHLVNEINRLKRESEVMSMAFNEIQSHYNQMNKQNIQFVKNKKILQDNIDSLQNDVLFANQRCKGLLEHVESKIKVAHSEINKEKERGDQEISIYEAKIRKTQLNNESLQGMYKILKEEYDTKTNENMELVEICDSLVEQLEAKNNENF</sequence>
<dbReference type="EMBL" id="MCFH01000030">
    <property type="protein sequence ID" value="ORX47600.1"/>
    <property type="molecule type" value="Genomic_DNA"/>
</dbReference>
<evidence type="ECO:0000256" key="1">
    <source>
        <dbReference type="ARBA" id="ARBA00004245"/>
    </source>
</evidence>
<dbReference type="Pfam" id="PF05010">
    <property type="entry name" value="TACC_C"/>
    <property type="match status" value="1"/>
</dbReference>
<evidence type="ECO:0000256" key="4">
    <source>
        <dbReference type="ARBA" id="ARBA00023054"/>
    </source>
</evidence>
<comment type="similarity">
    <text evidence="2">Belongs to the TACC family.</text>
</comment>
<organism evidence="8 9">
    <name type="scientific">Piromyces finnis</name>
    <dbReference type="NCBI Taxonomy" id="1754191"/>
    <lineage>
        <taxon>Eukaryota</taxon>
        <taxon>Fungi</taxon>
        <taxon>Fungi incertae sedis</taxon>
        <taxon>Chytridiomycota</taxon>
        <taxon>Chytridiomycota incertae sedis</taxon>
        <taxon>Neocallimastigomycetes</taxon>
        <taxon>Neocallimastigales</taxon>
        <taxon>Neocallimastigaceae</taxon>
        <taxon>Piromyces</taxon>
    </lineage>
</organism>
<dbReference type="STRING" id="1754191.A0A1Y1V5A4"/>
<gene>
    <name evidence="8" type="ORF">BCR36DRAFT_413542</name>
</gene>
<protein>
    <recommendedName>
        <fullName evidence="7">Transforming acidic coiled-coil-containing protein C-terminal domain-containing protein</fullName>
    </recommendedName>
</protein>
<evidence type="ECO:0000256" key="2">
    <source>
        <dbReference type="ARBA" id="ARBA00009423"/>
    </source>
</evidence>
<dbReference type="OrthoDB" id="10255048at2759"/>
<comment type="caution">
    <text evidence="8">The sequence shown here is derived from an EMBL/GenBank/DDBJ whole genome shotgun (WGS) entry which is preliminary data.</text>
</comment>
<feature type="coiled-coil region" evidence="6">
    <location>
        <begin position="616"/>
        <end position="659"/>
    </location>
</feature>
<evidence type="ECO:0000256" key="6">
    <source>
        <dbReference type="SAM" id="Coils"/>
    </source>
</evidence>
<feature type="coiled-coil region" evidence="6">
    <location>
        <begin position="803"/>
        <end position="858"/>
    </location>
</feature>
<comment type="subcellular location">
    <subcellularLocation>
        <location evidence="1">Cytoplasm</location>
        <location evidence="1">Cytoskeleton</location>
    </subcellularLocation>
</comment>
<evidence type="ECO:0000256" key="5">
    <source>
        <dbReference type="ARBA" id="ARBA00023212"/>
    </source>
</evidence>
<keyword evidence="4 6" id="KW-0175">Coiled coil</keyword>
<reference evidence="8 9" key="1">
    <citation type="submission" date="2016-08" db="EMBL/GenBank/DDBJ databases">
        <title>Genomes of anaerobic fungi encode conserved fungal cellulosomes for biomass hydrolysis.</title>
        <authorList>
            <consortium name="DOE Joint Genome Institute"/>
            <person name="Haitjema C.H."/>
            <person name="Gilmore S.P."/>
            <person name="Henske J.K."/>
            <person name="Solomon K.V."/>
            <person name="De Groot R."/>
            <person name="Kuo A."/>
            <person name="Mondo S.J."/>
            <person name="Salamov A.A."/>
            <person name="Labutti K."/>
            <person name="Zhao Z."/>
            <person name="Chiniquy J."/>
            <person name="Barry K."/>
            <person name="Brewer H.M."/>
            <person name="Purvine S.O."/>
            <person name="Wright A.T."/>
            <person name="Boxma B."/>
            <person name="Van Alen T."/>
            <person name="Hackstein J.H."/>
            <person name="Baker S.E."/>
            <person name="Grigoriev I.V."/>
            <person name="O'Malley M.A."/>
        </authorList>
    </citation>
    <scope>NUCLEOTIDE SEQUENCE [LARGE SCALE GENOMIC DNA]</scope>
    <source>
        <strain evidence="9">finn</strain>
    </source>
</reference>
<proteinExistence type="inferred from homology"/>
<feature type="coiled-coil region" evidence="6">
    <location>
        <begin position="744"/>
        <end position="774"/>
    </location>
</feature>
<keyword evidence="9" id="KW-1185">Reference proteome</keyword>
<evidence type="ECO:0000313" key="8">
    <source>
        <dbReference type="EMBL" id="ORX47600.1"/>
    </source>
</evidence>
<dbReference type="GO" id="GO:0005856">
    <property type="term" value="C:cytoskeleton"/>
    <property type="evidence" value="ECO:0007669"/>
    <property type="project" value="UniProtKB-SubCell"/>
</dbReference>
<dbReference type="Proteomes" id="UP000193719">
    <property type="component" value="Unassembled WGS sequence"/>
</dbReference>